<evidence type="ECO:0008006" key="3">
    <source>
        <dbReference type="Google" id="ProtNLM"/>
    </source>
</evidence>
<reference evidence="1 2" key="1">
    <citation type="submission" date="2023-02" db="EMBL/GenBank/DDBJ databases">
        <title>LHISI_Scaffold_Assembly.</title>
        <authorList>
            <person name="Stuart O.P."/>
            <person name="Cleave R."/>
            <person name="Magrath M.J.L."/>
            <person name="Mikheyev A.S."/>
        </authorList>
    </citation>
    <scope>NUCLEOTIDE SEQUENCE [LARGE SCALE GENOMIC DNA]</scope>
    <source>
        <strain evidence="1">Daus_M_001</strain>
        <tissue evidence="1">Leg muscle</tissue>
    </source>
</reference>
<accession>A0ABQ9I259</accession>
<proteinExistence type="predicted"/>
<gene>
    <name evidence="1" type="ORF">PR048_009902</name>
</gene>
<dbReference type="EMBL" id="JARBHB010000003">
    <property type="protein sequence ID" value="KAJ8890394.1"/>
    <property type="molecule type" value="Genomic_DNA"/>
</dbReference>
<comment type="caution">
    <text evidence="1">The sequence shown here is derived from an EMBL/GenBank/DDBJ whole genome shotgun (WGS) entry which is preliminary data.</text>
</comment>
<dbReference type="Proteomes" id="UP001159363">
    <property type="component" value="Chromosome 3"/>
</dbReference>
<evidence type="ECO:0000313" key="2">
    <source>
        <dbReference type="Proteomes" id="UP001159363"/>
    </source>
</evidence>
<name>A0ABQ9I259_9NEOP</name>
<dbReference type="PANTHER" id="PTHR45749:SF21">
    <property type="entry name" value="DUF4371 DOMAIN-CONTAINING PROTEIN"/>
    <property type="match status" value="1"/>
</dbReference>
<protein>
    <recommendedName>
        <fullName evidence="3">DUF4371 domain-containing protein</fullName>
    </recommendedName>
</protein>
<sequence>MEHSILRGLLNEIRNRKELSIIVDETRDESCNEQVSICIRTVNSQIIDAEEAFLGERLFAVIEDVLCRFNLSFQDLSGQCYDGGGNMSGAVKGVQVMITEKQPKALLSTNE</sequence>
<evidence type="ECO:0000313" key="1">
    <source>
        <dbReference type="EMBL" id="KAJ8890394.1"/>
    </source>
</evidence>
<dbReference type="PANTHER" id="PTHR45749">
    <property type="match status" value="1"/>
</dbReference>
<keyword evidence="2" id="KW-1185">Reference proteome</keyword>
<organism evidence="1 2">
    <name type="scientific">Dryococelus australis</name>
    <dbReference type="NCBI Taxonomy" id="614101"/>
    <lineage>
        <taxon>Eukaryota</taxon>
        <taxon>Metazoa</taxon>
        <taxon>Ecdysozoa</taxon>
        <taxon>Arthropoda</taxon>
        <taxon>Hexapoda</taxon>
        <taxon>Insecta</taxon>
        <taxon>Pterygota</taxon>
        <taxon>Neoptera</taxon>
        <taxon>Polyneoptera</taxon>
        <taxon>Phasmatodea</taxon>
        <taxon>Verophasmatodea</taxon>
        <taxon>Anareolatae</taxon>
        <taxon>Phasmatidae</taxon>
        <taxon>Eurycanthinae</taxon>
        <taxon>Dryococelus</taxon>
    </lineage>
</organism>